<evidence type="ECO:0000313" key="3">
    <source>
        <dbReference type="Proteomes" id="UP000269001"/>
    </source>
</evidence>
<sequence>MIKKIIGVLIIVFSTLAFTIILYWKESQFDSSLSDLLIYLVALPVLISLVILTPWLIYRFYQAQKRQKQSVAALDATPSQKPSLETQWLKLHIYSAFSKSALGENEEIIQAIQDHQSPKLDTKLVNSYGLPILSYRIDELDERLINDGSSSISVRQQRIIGLIQLQIEQQSLVLAQIAEHLRRSSLFFETEHVHEYRMHPAWIDPQAENDANEILARAHLQPISRLNRLNVHMILSEDLRHLWDNVICTEFLHEALGELGFLPQKIQVQYYFWEQQSVSIEWLNLLQQLAQQQTEISLIIYVDSELDQDVLDARISLNEQYIPAEFAGSCCVSALKIHIADLNPIKHLSLALNQAQIAAVLDELDLKELQQYQSEQPFVIVPENISDPKVVKQLNHQFEQTPIEAHHYLYISSSLGHSQHLAKIYAYMLAMQFPKDQTIFIALAQAPAIAVLIQSALPLQHQEAAETL</sequence>
<accession>A0A3A8EDT5</accession>
<proteinExistence type="predicted"/>
<reference evidence="2 3" key="1">
    <citation type="submission" date="2018-09" db="EMBL/GenBank/DDBJ databases">
        <title>The draft genome of Acinetobacter spp. strains.</title>
        <authorList>
            <person name="Qin J."/>
            <person name="Feng Y."/>
            <person name="Zong Z."/>
        </authorList>
    </citation>
    <scope>NUCLEOTIDE SEQUENCE [LARGE SCALE GENOMIC DNA]</scope>
    <source>
        <strain evidence="2 3">WCHAc060096</strain>
    </source>
</reference>
<dbReference type="AlphaFoldDB" id="A0A3A8EDT5"/>
<dbReference type="Proteomes" id="UP000269001">
    <property type="component" value="Unassembled WGS sequence"/>
</dbReference>
<keyword evidence="3" id="KW-1185">Reference proteome</keyword>
<evidence type="ECO:0000256" key="1">
    <source>
        <dbReference type="SAM" id="Phobius"/>
    </source>
</evidence>
<protein>
    <submittedName>
        <fullName evidence="2">Uncharacterized protein</fullName>
    </submittedName>
</protein>
<dbReference type="EMBL" id="RAXU01000011">
    <property type="protein sequence ID" value="RKG33112.1"/>
    <property type="molecule type" value="Genomic_DNA"/>
</dbReference>
<feature type="transmembrane region" description="Helical" evidence="1">
    <location>
        <begin position="5"/>
        <end position="24"/>
    </location>
</feature>
<name>A0A3A8EDT5_9GAMM</name>
<feature type="transmembrane region" description="Helical" evidence="1">
    <location>
        <begin position="36"/>
        <end position="58"/>
    </location>
</feature>
<comment type="caution">
    <text evidence="2">The sequence shown here is derived from an EMBL/GenBank/DDBJ whole genome shotgun (WGS) entry which is preliminary data.</text>
</comment>
<keyword evidence="1" id="KW-1133">Transmembrane helix</keyword>
<organism evidence="2 3">
    <name type="scientific">Acinetobacter guerrae</name>
    <dbReference type="NCBI Taxonomy" id="1843371"/>
    <lineage>
        <taxon>Bacteria</taxon>
        <taxon>Pseudomonadati</taxon>
        <taxon>Pseudomonadota</taxon>
        <taxon>Gammaproteobacteria</taxon>
        <taxon>Moraxellales</taxon>
        <taxon>Moraxellaceae</taxon>
        <taxon>Acinetobacter</taxon>
    </lineage>
</organism>
<dbReference type="RefSeq" id="WP_120370324.1">
    <property type="nucleotide sequence ID" value="NZ_RAXU01000011.1"/>
</dbReference>
<keyword evidence="1" id="KW-0812">Transmembrane</keyword>
<gene>
    <name evidence="2" type="ORF">D7V21_09800</name>
</gene>
<evidence type="ECO:0000313" key="2">
    <source>
        <dbReference type="EMBL" id="RKG33112.1"/>
    </source>
</evidence>
<keyword evidence="1" id="KW-0472">Membrane</keyword>